<evidence type="ECO:0000256" key="3">
    <source>
        <dbReference type="ARBA" id="ARBA00023187"/>
    </source>
</evidence>
<evidence type="ECO:0000256" key="2">
    <source>
        <dbReference type="ARBA" id="ARBA00022884"/>
    </source>
</evidence>
<feature type="compositionally biased region" description="Low complexity" evidence="4">
    <location>
        <begin position="32"/>
        <end position="49"/>
    </location>
</feature>
<feature type="region of interest" description="Disordered" evidence="4">
    <location>
        <begin position="1"/>
        <end position="49"/>
    </location>
</feature>
<organism evidence="5">
    <name type="scientific">Cladocopium goreaui</name>
    <dbReference type="NCBI Taxonomy" id="2562237"/>
    <lineage>
        <taxon>Eukaryota</taxon>
        <taxon>Sar</taxon>
        <taxon>Alveolata</taxon>
        <taxon>Dinophyceae</taxon>
        <taxon>Suessiales</taxon>
        <taxon>Symbiodiniaceae</taxon>
        <taxon>Cladocopium</taxon>
    </lineage>
</organism>
<dbReference type="OrthoDB" id="10266058at2759"/>
<dbReference type="AlphaFoldDB" id="A0A9P1D127"/>
<keyword evidence="1" id="KW-0507">mRNA processing</keyword>
<reference evidence="6" key="2">
    <citation type="submission" date="2024-04" db="EMBL/GenBank/DDBJ databases">
        <authorList>
            <person name="Chen Y."/>
            <person name="Shah S."/>
            <person name="Dougan E. K."/>
            <person name="Thang M."/>
            <person name="Chan C."/>
        </authorList>
    </citation>
    <scope>NUCLEOTIDE SEQUENCE [LARGE SCALE GENOMIC DNA]</scope>
</reference>
<feature type="non-terminal residue" evidence="5">
    <location>
        <position position="294"/>
    </location>
</feature>
<protein>
    <submittedName>
        <fullName evidence="7">Splicing factor U2AF 65 kDa subunit</fullName>
    </submittedName>
</protein>
<keyword evidence="8" id="KW-1185">Reference proteome</keyword>
<dbReference type="GO" id="GO:0003723">
    <property type="term" value="F:RNA binding"/>
    <property type="evidence" value="ECO:0007669"/>
    <property type="project" value="UniProtKB-KW"/>
</dbReference>
<dbReference type="GO" id="GO:0006397">
    <property type="term" value="P:mRNA processing"/>
    <property type="evidence" value="ECO:0007669"/>
    <property type="project" value="UniProtKB-KW"/>
</dbReference>
<keyword evidence="2" id="KW-0694">RNA-binding</keyword>
<evidence type="ECO:0000313" key="6">
    <source>
        <dbReference type="EMBL" id="CAL1154814.1"/>
    </source>
</evidence>
<evidence type="ECO:0000256" key="1">
    <source>
        <dbReference type="ARBA" id="ARBA00022664"/>
    </source>
</evidence>
<dbReference type="InterPro" id="IPR035979">
    <property type="entry name" value="RBD_domain_sf"/>
</dbReference>
<dbReference type="Gene3D" id="3.30.70.330">
    <property type="match status" value="2"/>
</dbReference>
<reference evidence="5" key="1">
    <citation type="submission" date="2022-10" db="EMBL/GenBank/DDBJ databases">
        <authorList>
            <person name="Chen Y."/>
            <person name="Dougan E. K."/>
            <person name="Chan C."/>
            <person name="Rhodes N."/>
            <person name="Thang M."/>
        </authorList>
    </citation>
    <scope>NUCLEOTIDE SEQUENCE</scope>
</reference>
<dbReference type="Proteomes" id="UP001152797">
    <property type="component" value="Unassembled WGS sequence"/>
</dbReference>
<dbReference type="PANTHER" id="PTHR23139">
    <property type="entry name" value="RNA-BINDING PROTEIN"/>
    <property type="match status" value="1"/>
</dbReference>
<gene>
    <name evidence="5" type="ORF">C1SCF055_LOCUS27486</name>
</gene>
<accession>A0A9P1D127</accession>
<dbReference type="EMBL" id="CAMXCT030002937">
    <property type="protein sequence ID" value="CAL4788751.1"/>
    <property type="molecule type" value="Genomic_DNA"/>
</dbReference>
<name>A0A9P1D127_9DINO</name>
<dbReference type="EMBL" id="CAMXCT010002937">
    <property type="protein sequence ID" value="CAI4001439.1"/>
    <property type="molecule type" value="Genomic_DNA"/>
</dbReference>
<keyword evidence="3" id="KW-0508">mRNA splicing</keyword>
<comment type="caution">
    <text evidence="5">The sequence shown here is derived from an EMBL/GenBank/DDBJ whole genome shotgun (WGS) entry which is preliminary data.</text>
</comment>
<dbReference type="InterPro" id="IPR012677">
    <property type="entry name" value="Nucleotide-bd_a/b_plait_sf"/>
</dbReference>
<proteinExistence type="predicted"/>
<sequence length="294" mass="29798">AAASLVPSPVSPPKDEAAAGEAAPWKKRRVRGAAGTAAAPAPVVVPGKAAPTAPTAAARAAETSAPAEEAKNVKELLPRKVLLSNVPATATIKEISDFFTGAIFTATGHTLGDNHKVVELVEVQNGGHAEVLFATPLSASIAVALHGMNFQNKVLGIRRPPGFTGPPLNRAKLLTVAMKDLVSDAPGPTGAAGAAQAPPSTAPGAPVAAPGAAVVKITGIPASMTGSSIFDCLQQFGGPLKNLSLTKTQTGEHNGSGTAEFLESSSALEACRFSPFFGFIEVTMQEIRTCLEVS</sequence>
<evidence type="ECO:0000313" key="7">
    <source>
        <dbReference type="EMBL" id="CAL4788751.1"/>
    </source>
</evidence>
<dbReference type="GO" id="GO:0008380">
    <property type="term" value="P:RNA splicing"/>
    <property type="evidence" value="ECO:0007669"/>
    <property type="project" value="UniProtKB-KW"/>
</dbReference>
<evidence type="ECO:0000256" key="4">
    <source>
        <dbReference type="SAM" id="MobiDB-lite"/>
    </source>
</evidence>
<evidence type="ECO:0000313" key="5">
    <source>
        <dbReference type="EMBL" id="CAI4001439.1"/>
    </source>
</evidence>
<evidence type="ECO:0000313" key="8">
    <source>
        <dbReference type="Proteomes" id="UP001152797"/>
    </source>
</evidence>
<dbReference type="EMBL" id="CAMXCT020002937">
    <property type="protein sequence ID" value="CAL1154814.1"/>
    <property type="molecule type" value="Genomic_DNA"/>
</dbReference>
<dbReference type="SUPFAM" id="SSF54928">
    <property type="entry name" value="RNA-binding domain, RBD"/>
    <property type="match status" value="1"/>
</dbReference>